<dbReference type="Proteomes" id="UP000604046">
    <property type="component" value="Unassembled WGS sequence"/>
</dbReference>
<dbReference type="EMBL" id="CAJNDS010002361">
    <property type="protein sequence ID" value="CAE7449146.1"/>
    <property type="molecule type" value="Genomic_DNA"/>
</dbReference>
<dbReference type="OrthoDB" id="26525at2759"/>
<evidence type="ECO:0000313" key="1">
    <source>
        <dbReference type="EMBL" id="CAE7449146.1"/>
    </source>
</evidence>
<comment type="caution">
    <text evidence="1">The sequence shown here is derived from an EMBL/GenBank/DDBJ whole genome shotgun (WGS) entry which is preliminary data.</text>
</comment>
<accession>A0A812RRU7</accession>
<evidence type="ECO:0000313" key="2">
    <source>
        <dbReference type="Proteomes" id="UP000604046"/>
    </source>
</evidence>
<keyword evidence="2" id="KW-1185">Reference proteome</keyword>
<reference evidence="1" key="1">
    <citation type="submission" date="2021-02" db="EMBL/GenBank/DDBJ databases">
        <authorList>
            <person name="Dougan E. K."/>
            <person name="Rhodes N."/>
            <person name="Thang M."/>
            <person name="Chan C."/>
        </authorList>
    </citation>
    <scope>NUCLEOTIDE SEQUENCE</scope>
</reference>
<name>A0A812RRU7_9DINO</name>
<organism evidence="1 2">
    <name type="scientific">Symbiodinium natans</name>
    <dbReference type="NCBI Taxonomy" id="878477"/>
    <lineage>
        <taxon>Eukaryota</taxon>
        <taxon>Sar</taxon>
        <taxon>Alveolata</taxon>
        <taxon>Dinophyceae</taxon>
        <taxon>Suessiales</taxon>
        <taxon>Symbiodiniaceae</taxon>
        <taxon>Symbiodinium</taxon>
    </lineage>
</organism>
<sequence length="264" mass="29853">MGHGLSIQCCQQEQLKRCDGELRTGSPHFHVCDVDKDECLPERVYVASWTESSSAQLVVDDERGEDPRHVREELHMQTLSYSPVKYEECDTIDTARSQERYSNALVHTARMNTRRQLLDRQAWLNSAVQGRYAMLLLNSPEAEAHGAPIWRVPTKYYLDHNHSSLSFSPGGTDGSHLAIMMDAIQGICSLTDSMMLIAQWESHLTDVEKNCGVLLKYRCDDAKASGCSGCEVCFLEESEAAKDMFIHSLTVLWLEKPQPHSAWF</sequence>
<proteinExistence type="predicted"/>
<protein>
    <submittedName>
        <fullName evidence="1">Uncharacterized protein</fullName>
    </submittedName>
</protein>
<dbReference type="AlphaFoldDB" id="A0A812RRU7"/>
<gene>
    <name evidence="1" type="ORF">SNAT2548_LOCUS24536</name>
</gene>